<dbReference type="Pfam" id="PF06839">
    <property type="entry name" value="Zn_ribbon_GRF"/>
    <property type="match status" value="2"/>
</dbReference>
<feature type="region of interest" description="Disordered" evidence="5">
    <location>
        <begin position="718"/>
        <end position="808"/>
    </location>
</feature>
<dbReference type="eggNOG" id="KOG1956">
    <property type="taxonomic scope" value="Eukaryota"/>
</dbReference>
<feature type="domain" description="GRF-type" evidence="6">
    <location>
        <begin position="12"/>
        <end position="53"/>
    </location>
</feature>
<feature type="compositionally biased region" description="Acidic residues" evidence="5">
    <location>
        <begin position="755"/>
        <end position="788"/>
    </location>
</feature>
<dbReference type="PANTHER" id="PTHR33680">
    <property type="entry name" value="OS07G0190500 PROTEIN"/>
    <property type="match status" value="1"/>
</dbReference>
<feature type="compositionally biased region" description="Basic residues" evidence="5">
    <location>
        <begin position="792"/>
        <end position="808"/>
    </location>
</feature>
<evidence type="ECO:0000256" key="4">
    <source>
        <dbReference type="PROSITE-ProRule" id="PRU01343"/>
    </source>
</evidence>
<accession>D2VUF2</accession>
<keyword evidence="8" id="KW-1185">Reference proteome</keyword>
<feature type="compositionally biased region" description="Acidic residues" evidence="5">
    <location>
        <begin position="725"/>
        <end position="742"/>
    </location>
</feature>
<dbReference type="GeneID" id="8850863"/>
<dbReference type="Proteomes" id="UP000006671">
    <property type="component" value="Unassembled WGS sequence"/>
</dbReference>
<dbReference type="GO" id="GO:0008270">
    <property type="term" value="F:zinc ion binding"/>
    <property type="evidence" value="ECO:0007669"/>
    <property type="project" value="UniProtKB-KW"/>
</dbReference>
<dbReference type="KEGG" id="ngr:NAEGRDRAFT_72643"/>
<feature type="compositionally biased region" description="Low complexity" evidence="5">
    <location>
        <begin position="743"/>
        <end position="753"/>
    </location>
</feature>
<feature type="domain" description="GRF-type" evidence="6">
    <location>
        <begin position="114"/>
        <end position="159"/>
    </location>
</feature>
<proteinExistence type="predicted"/>
<sequence length="808" mass="92892">MSANTSSTKPPCKCAARPASVLRTVVKEGPNKGRQFYTCAKSSCKFFEWVNTNATNTLLLPSSSPSSQPSVSIETIKNNIFADALKKSVNNSSNKSSSGSTSSETDSNLNIPCCTNHQTTKCKLLQVSKEGPNKGKLFWACGNTNQSEKCNFFKWFDGIVDQYKHLVPNYNSGAQPSPKKETPKFIAPMIKEETVPIFMSTSNSQNNWVANLPVETFSEILKYLQIAPDCVKIQRVCVEWKRMSDIYIGNAVKDHQVDLSLGFLKNDTPFSQCCEIFKKFYRVKQVTFCNFTIYSELMRLLEWVQVETMIFYNCKSTMSCDQNESVAEHVPSYHDYEEVDWEYVRSNPGSLFSKRDIASYKTKFAFRRNVTQMLFSGLEEDRDVLVADAKPKFIDDMLQFATLNYYKKFVTFIKQKLGTNYVQGKRFGNLKRIISIDSYELNFAWVNKDRNVYYKVGNGICEADFTKFMLATQEKATIKEEDETTAVHIDWRYKNFMVQDRSIAIISIPFSSTLLCKVQIYNSISCSSKTVVERTPTLAPKSITGVLEKCNIVQYVKKDVFKPKNLFLAKYGLILGTLNLQSPYPRKTILEMYLESALASSRKMVSGDLDELKKFCYKDPIQKAIKLLLFLHRETKLMDSYEISSKVKYLIKSIDALWSHKEEFINDDDEYSDTPSINTITELVSVDGESLRVPFSWYHFIKTGNIKHIFELKPEEARNELPSGDYEEEDEEDEDDSEEENDNFFNFQNNNSDLSSEDGNEPEEDDDYQESNEEEEEEEEESDYSDDSDSGKKRKKKTRATRSKKRKY</sequence>
<organism evidence="8">
    <name type="scientific">Naegleria gruberi</name>
    <name type="common">Amoeba</name>
    <dbReference type="NCBI Taxonomy" id="5762"/>
    <lineage>
        <taxon>Eukaryota</taxon>
        <taxon>Discoba</taxon>
        <taxon>Heterolobosea</taxon>
        <taxon>Tetramitia</taxon>
        <taxon>Eutetramitia</taxon>
        <taxon>Vahlkampfiidae</taxon>
        <taxon>Naegleria</taxon>
    </lineage>
</organism>
<dbReference type="VEuPathDB" id="AmoebaDB:NAEGRDRAFT_72643"/>
<keyword evidence="3" id="KW-0862">Zinc</keyword>
<gene>
    <name evidence="7" type="ORF">NAEGRDRAFT_72643</name>
</gene>
<evidence type="ECO:0000256" key="1">
    <source>
        <dbReference type="ARBA" id="ARBA00022723"/>
    </source>
</evidence>
<keyword evidence="2 4" id="KW-0863">Zinc-finger</keyword>
<dbReference type="OrthoDB" id="430051at2759"/>
<evidence type="ECO:0000256" key="5">
    <source>
        <dbReference type="SAM" id="MobiDB-lite"/>
    </source>
</evidence>
<dbReference type="STRING" id="5762.D2VUF2"/>
<dbReference type="PROSITE" id="PS51999">
    <property type="entry name" value="ZF_GRF"/>
    <property type="match status" value="2"/>
</dbReference>
<evidence type="ECO:0000259" key="6">
    <source>
        <dbReference type="PROSITE" id="PS51999"/>
    </source>
</evidence>
<keyword evidence="1" id="KW-0479">Metal-binding</keyword>
<evidence type="ECO:0000313" key="7">
    <source>
        <dbReference type="EMBL" id="EFC39435.1"/>
    </source>
</evidence>
<evidence type="ECO:0000256" key="2">
    <source>
        <dbReference type="ARBA" id="ARBA00022771"/>
    </source>
</evidence>
<dbReference type="PANTHER" id="PTHR33680:SF1">
    <property type="entry name" value="OS05G0489500 PROTEIN"/>
    <property type="match status" value="1"/>
</dbReference>
<protein>
    <submittedName>
        <fullName evidence="7">Zf-GRF domain-containing protein</fullName>
    </submittedName>
</protein>
<dbReference type="InterPro" id="IPR010666">
    <property type="entry name" value="Znf_GRF"/>
</dbReference>
<dbReference type="RefSeq" id="XP_002672179.1">
    <property type="nucleotide sequence ID" value="XM_002672133.1"/>
</dbReference>
<reference evidence="7 8" key="1">
    <citation type="journal article" date="2010" name="Cell">
        <title>The genome of Naegleria gruberi illuminates early eukaryotic versatility.</title>
        <authorList>
            <person name="Fritz-Laylin L.K."/>
            <person name="Prochnik S.E."/>
            <person name="Ginger M.L."/>
            <person name="Dacks J.B."/>
            <person name="Carpenter M.L."/>
            <person name="Field M.C."/>
            <person name="Kuo A."/>
            <person name="Paredez A."/>
            <person name="Chapman J."/>
            <person name="Pham J."/>
            <person name="Shu S."/>
            <person name="Neupane R."/>
            <person name="Cipriano M."/>
            <person name="Mancuso J."/>
            <person name="Tu H."/>
            <person name="Salamov A."/>
            <person name="Lindquist E."/>
            <person name="Shapiro H."/>
            <person name="Lucas S."/>
            <person name="Grigoriev I.V."/>
            <person name="Cande W.Z."/>
            <person name="Fulton C."/>
            <person name="Rokhsar D.S."/>
            <person name="Dawson S.C."/>
        </authorList>
    </citation>
    <scope>NUCLEOTIDE SEQUENCE [LARGE SCALE GENOMIC DNA]</scope>
    <source>
        <strain evidence="7 8">NEG-M</strain>
    </source>
</reference>
<dbReference type="AlphaFoldDB" id="D2VUF2"/>
<name>D2VUF2_NAEGR</name>
<dbReference type="OMA" id="HIICVES"/>
<evidence type="ECO:0000313" key="8">
    <source>
        <dbReference type="Proteomes" id="UP000006671"/>
    </source>
</evidence>
<dbReference type="InParanoid" id="D2VUF2"/>
<evidence type="ECO:0000256" key="3">
    <source>
        <dbReference type="ARBA" id="ARBA00022833"/>
    </source>
</evidence>
<dbReference type="EMBL" id="GG738899">
    <property type="protein sequence ID" value="EFC39435.1"/>
    <property type="molecule type" value="Genomic_DNA"/>
</dbReference>